<evidence type="ECO:0000256" key="7">
    <source>
        <dbReference type="ARBA" id="ARBA00047943"/>
    </source>
</evidence>
<name>M2U4T5_9SPHN</name>
<comment type="caution">
    <text evidence="10">The sequence shown here is derived from an EMBL/GenBank/DDBJ whole genome shotgun (WGS) entry which is preliminary data.</text>
</comment>
<comment type="catalytic activity">
    <reaction evidence="6">
        <text>arsenic triglutathione + [thioredoxin]-dithiol + S-adenosyl-L-methionine + 2 H2O = methylarsonous acid + [thioredoxin]-disulfide + 3 glutathione + S-adenosyl-L-homocysteine + H(+)</text>
        <dbReference type="Rhea" id="RHEA:69460"/>
        <dbReference type="Rhea" id="RHEA-COMP:10698"/>
        <dbReference type="Rhea" id="RHEA-COMP:10700"/>
        <dbReference type="ChEBI" id="CHEBI:15377"/>
        <dbReference type="ChEBI" id="CHEBI:15378"/>
        <dbReference type="ChEBI" id="CHEBI:17826"/>
        <dbReference type="ChEBI" id="CHEBI:29950"/>
        <dbReference type="ChEBI" id="CHEBI:50058"/>
        <dbReference type="ChEBI" id="CHEBI:57856"/>
        <dbReference type="ChEBI" id="CHEBI:57925"/>
        <dbReference type="ChEBI" id="CHEBI:59789"/>
        <dbReference type="ChEBI" id="CHEBI:183640"/>
        <dbReference type="EC" id="2.1.1.137"/>
    </reaction>
</comment>
<dbReference type="Gene3D" id="3.40.5.100">
    <property type="match status" value="1"/>
</dbReference>
<dbReference type="GO" id="GO:0032259">
    <property type="term" value="P:methylation"/>
    <property type="evidence" value="ECO:0007669"/>
    <property type="project" value="UniProtKB-KW"/>
</dbReference>
<dbReference type="Proteomes" id="UP000011717">
    <property type="component" value="Unassembled WGS sequence"/>
</dbReference>
<proteinExistence type="inferred from homology"/>
<accession>M2U4T5</accession>
<evidence type="ECO:0000256" key="1">
    <source>
        <dbReference type="ARBA" id="ARBA00022679"/>
    </source>
</evidence>
<dbReference type="EC" id="2.1.1.137" evidence="4"/>
<dbReference type="CDD" id="cd02440">
    <property type="entry name" value="AdoMet_MTases"/>
    <property type="match status" value="1"/>
</dbReference>
<keyword evidence="1 10" id="KW-0808">Transferase</keyword>
<dbReference type="PANTHER" id="PTHR43675">
    <property type="entry name" value="ARSENITE METHYLTRANSFERASE"/>
    <property type="match status" value="1"/>
</dbReference>
<dbReference type="OrthoDB" id="9765084at2"/>
<keyword evidence="10" id="KW-0489">Methyltransferase</keyword>
<dbReference type="RefSeq" id="WP_008601756.1">
    <property type="nucleotide sequence ID" value="NZ_AMRV01000004.1"/>
</dbReference>
<comment type="catalytic activity">
    <reaction evidence="8">
        <text>arsenic triglutathione + 3 [thioredoxin]-dithiol + 3 S-adenosyl-L-methionine = trimethylarsine + 3 [thioredoxin]-disulfide + 3 glutathione + 3 S-adenosyl-L-homocysteine + 3 H(+)</text>
        <dbReference type="Rhea" id="RHEA:69432"/>
        <dbReference type="Rhea" id="RHEA-COMP:10698"/>
        <dbReference type="Rhea" id="RHEA-COMP:10700"/>
        <dbReference type="ChEBI" id="CHEBI:15378"/>
        <dbReference type="ChEBI" id="CHEBI:27130"/>
        <dbReference type="ChEBI" id="CHEBI:29950"/>
        <dbReference type="ChEBI" id="CHEBI:50058"/>
        <dbReference type="ChEBI" id="CHEBI:57856"/>
        <dbReference type="ChEBI" id="CHEBI:57925"/>
        <dbReference type="ChEBI" id="CHEBI:59789"/>
        <dbReference type="ChEBI" id="CHEBI:183640"/>
        <dbReference type="EC" id="2.1.1.137"/>
    </reaction>
</comment>
<evidence type="ECO:0000313" key="11">
    <source>
        <dbReference type="Proteomes" id="UP000011717"/>
    </source>
</evidence>
<evidence type="ECO:0000256" key="3">
    <source>
        <dbReference type="ARBA" id="ARBA00034487"/>
    </source>
</evidence>
<dbReference type="Pfam" id="PF13847">
    <property type="entry name" value="Methyltransf_31"/>
    <property type="match status" value="1"/>
</dbReference>
<dbReference type="PANTHER" id="PTHR43675:SF8">
    <property type="entry name" value="ARSENITE METHYLTRANSFERASE"/>
    <property type="match status" value="1"/>
</dbReference>
<feature type="domain" description="Methyltransferase" evidence="9">
    <location>
        <begin position="63"/>
        <end position="215"/>
    </location>
</feature>
<comment type="catalytic activity">
    <reaction evidence="7">
        <text>arsenic triglutathione + 2 [thioredoxin]-dithiol + 2 S-adenosyl-L-methionine + H2O = dimethylarsinous acid + 2 [thioredoxin]-disulfide + 3 glutathione + 2 S-adenosyl-L-homocysteine + 2 H(+)</text>
        <dbReference type="Rhea" id="RHEA:69464"/>
        <dbReference type="Rhea" id="RHEA-COMP:10698"/>
        <dbReference type="Rhea" id="RHEA-COMP:10700"/>
        <dbReference type="ChEBI" id="CHEBI:15377"/>
        <dbReference type="ChEBI" id="CHEBI:15378"/>
        <dbReference type="ChEBI" id="CHEBI:23808"/>
        <dbReference type="ChEBI" id="CHEBI:29950"/>
        <dbReference type="ChEBI" id="CHEBI:50058"/>
        <dbReference type="ChEBI" id="CHEBI:57856"/>
        <dbReference type="ChEBI" id="CHEBI:57925"/>
        <dbReference type="ChEBI" id="CHEBI:59789"/>
        <dbReference type="ChEBI" id="CHEBI:183640"/>
        <dbReference type="EC" id="2.1.1.137"/>
    </reaction>
</comment>
<dbReference type="InterPro" id="IPR025714">
    <property type="entry name" value="Methyltranfer_dom"/>
</dbReference>
<evidence type="ECO:0000256" key="2">
    <source>
        <dbReference type="ARBA" id="ARBA00022691"/>
    </source>
</evidence>
<dbReference type="EMBL" id="AMRV01000004">
    <property type="protein sequence ID" value="EMD83047.1"/>
    <property type="molecule type" value="Genomic_DNA"/>
</dbReference>
<evidence type="ECO:0000256" key="8">
    <source>
        <dbReference type="ARBA" id="ARBA00048428"/>
    </source>
</evidence>
<evidence type="ECO:0000313" key="10">
    <source>
        <dbReference type="EMBL" id="EMD83047.1"/>
    </source>
</evidence>
<evidence type="ECO:0000256" key="5">
    <source>
        <dbReference type="ARBA" id="ARBA00034545"/>
    </source>
</evidence>
<dbReference type="SUPFAM" id="SSF53335">
    <property type="entry name" value="S-adenosyl-L-methionine-dependent methyltransferases"/>
    <property type="match status" value="1"/>
</dbReference>
<gene>
    <name evidence="10" type="ORF">C725_1645</name>
</gene>
<dbReference type="InterPro" id="IPR029063">
    <property type="entry name" value="SAM-dependent_MTases_sf"/>
</dbReference>
<dbReference type="PATRIC" id="fig|1234595.3.peg.1646"/>
<organism evidence="10 11">
    <name type="scientific">Pacificimonas flava</name>
    <dbReference type="NCBI Taxonomy" id="1234595"/>
    <lineage>
        <taxon>Bacteria</taxon>
        <taxon>Pseudomonadati</taxon>
        <taxon>Pseudomonadota</taxon>
        <taxon>Alphaproteobacteria</taxon>
        <taxon>Sphingomonadales</taxon>
        <taxon>Sphingosinicellaceae</taxon>
        <taxon>Pacificimonas</taxon>
    </lineage>
</organism>
<dbReference type="InterPro" id="IPR026669">
    <property type="entry name" value="Arsenite_MeTrfase-like"/>
</dbReference>
<protein>
    <recommendedName>
        <fullName evidence="5">Arsenite methyltransferase</fullName>
        <ecNumber evidence="4">2.1.1.137</ecNumber>
    </recommendedName>
</protein>
<keyword evidence="11" id="KW-1185">Reference proteome</keyword>
<comment type="similarity">
    <text evidence="3">Belongs to the methyltransferase superfamily. Arsenite methyltransferase family.</text>
</comment>
<keyword evidence="2" id="KW-0949">S-adenosyl-L-methionine</keyword>
<evidence type="ECO:0000256" key="6">
    <source>
        <dbReference type="ARBA" id="ARBA00047941"/>
    </source>
</evidence>
<evidence type="ECO:0000259" key="9">
    <source>
        <dbReference type="Pfam" id="PF13847"/>
    </source>
</evidence>
<evidence type="ECO:0000256" key="4">
    <source>
        <dbReference type="ARBA" id="ARBA00034521"/>
    </source>
</evidence>
<dbReference type="AlphaFoldDB" id="M2U4T5"/>
<dbReference type="Gene3D" id="3.40.50.150">
    <property type="entry name" value="Vaccinia Virus protein VP39"/>
    <property type="match status" value="1"/>
</dbReference>
<reference evidence="10 11" key="1">
    <citation type="journal article" date="2013" name="Genome Announc.">
        <title>Draft Genome Sequence of Strain JLT2015T, Belonging to the Family Sphingomonadaceae of the Alphaproteobacteria.</title>
        <authorList>
            <person name="Tang K."/>
            <person name="Liu K."/>
            <person name="Li S."/>
            <person name="Jiao N."/>
        </authorList>
    </citation>
    <scope>NUCLEOTIDE SEQUENCE [LARGE SCALE GENOMIC DNA]</scope>
    <source>
        <strain evidence="10 11">JLT2015</strain>
    </source>
</reference>
<sequence length="355" mass="38531">MNLENSRDYYGEVLGGSSDLKTDACCTQSTPPPDVRAALANVHEEVSARYYGCGLVAPQQLRGAHILDLGSGSGQDAYVLAQLVGESGSVTGVDATQQQLDIARRHLDWHRQRFGYARSNVRFLAGDIERLADLDLEPGSFDVIVSNCVINLVADKAAVFAAAHGLLKEGGELYFSDIYADRRVPEAFLSDPVLHGECLSGALYWGDFERLAKGAGFLDPRLVEHRPLSINAPAIAAKLDGIAFHSATYRLFKLGGLEPQCEDYGQAVRYRGTVPGSERVFELDAHHSIEAGRIFPICGNSWRMLKETRFGEHFDSFGTFDRHYGVFPGCGTASPFAGREFMADAAGGAEAQSCC</sequence>
<dbReference type="GO" id="GO:0030791">
    <property type="term" value="F:arsenite methyltransferase activity"/>
    <property type="evidence" value="ECO:0007669"/>
    <property type="project" value="UniProtKB-EC"/>
</dbReference>